<dbReference type="PANTHER" id="PTHR43592">
    <property type="entry name" value="CAAX AMINO TERMINAL PROTEASE"/>
    <property type="match status" value="1"/>
</dbReference>
<keyword evidence="3" id="KW-0645">Protease</keyword>
<dbReference type="GO" id="GO:0006508">
    <property type="term" value="P:proteolysis"/>
    <property type="evidence" value="ECO:0007669"/>
    <property type="project" value="UniProtKB-KW"/>
</dbReference>
<protein>
    <submittedName>
        <fullName evidence="3">CAAX protease</fullName>
    </submittedName>
</protein>
<keyword evidence="1" id="KW-0472">Membrane</keyword>
<evidence type="ECO:0000256" key="1">
    <source>
        <dbReference type="SAM" id="Phobius"/>
    </source>
</evidence>
<dbReference type="RefSeq" id="WP_058571004.1">
    <property type="nucleotide sequence ID" value="NZ_LOPV01000047.1"/>
</dbReference>
<evidence type="ECO:0000313" key="4">
    <source>
        <dbReference type="Proteomes" id="UP000053157"/>
    </source>
</evidence>
<feature type="transmembrane region" description="Helical" evidence="1">
    <location>
        <begin position="54"/>
        <end position="75"/>
    </location>
</feature>
<organism evidence="3 4">
    <name type="scientific">Haloferax profundi</name>
    <dbReference type="NCBI Taxonomy" id="1544718"/>
    <lineage>
        <taxon>Archaea</taxon>
        <taxon>Methanobacteriati</taxon>
        <taxon>Methanobacteriota</taxon>
        <taxon>Stenosarchaea group</taxon>
        <taxon>Halobacteria</taxon>
        <taxon>Halobacteriales</taxon>
        <taxon>Haloferacaceae</taxon>
        <taxon>Haloferax</taxon>
    </lineage>
</organism>
<feature type="transmembrane region" description="Helical" evidence="1">
    <location>
        <begin position="95"/>
        <end position="117"/>
    </location>
</feature>
<keyword evidence="1" id="KW-0812">Transmembrane</keyword>
<dbReference type="Proteomes" id="UP000053157">
    <property type="component" value="Unassembled WGS sequence"/>
</dbReference>
<dbReference type="GO" id="GO:0080120">
    <property type="term" value="P:CAAX-box protein maturation"/>
    <property type="evidence" value="ECO:0007669"/>
    <property type="project" value="UniProtKB-ARBA"/>
</dbReference>
<keyword evidence="3" id="KW-0378">Hydrolase</keyword>
<dbReference type="EMBL" id="LOPV01000047">
    <property type="protein sequence ID" value="KTG30448.1"/>
    <property type="molecule type" value="Genomic_DNA"/>
</dbReference>
<name>A0A0W1SW06_9EURY</name>
<dbReference type="InterPro" id="IPR003675">
    <property type="entry name" value="Rce1/LyrA-like_dom"/>
</dbReference>
<keyword evidence="4" id="KW-1185">Reference proteome</keyword>
<dbReference type="Pfam" id="PF02517">
    <property type="entry name" value="Rce1-like"/>
    <property type="match status" value="1"/>
</dbReference>
<feature type="transmembrane region" description="Helical" evidence="1">
    <location>
        <begin position="219"/>
        <end position="239"/>
    </location>
</feature>
<evidence type="ECO:0000313" key="3">
    <source>
        <dbReference type="EMBL" id="KTG30448.1"/>
    </source>
</evidence>
<comment type="caution">
    <text evidence="3">The sequence shown here is derived from an EMBL/GenBank/DDBJ whole genome shotgun (WGS) entry which is preliminary data.</text>
</comment>
<gene>
    <name evidence="3" type="ORF">AUR66_07840</name>
</gene>
<feature type="transmembrane region" description="Helical" evidence="1">
    <location>
        <begin position="168"/>
        <end position="188"/>
    </location>
</feature>
<feature type="transmembrane region" description="Helical" evidence="1">
    <location>
        <begin position="194"/>
        <end position="212"/>
    </location>
</feature>
<dbReference type="PANTHER" id="PTHR43592:SF15">
    <property type="entry name" value="CAAX AMINO TERMINAL PROTEASE FAMILY PROTEIN"/>
    <property type="match status" value="1"/>
</dbReference>
<feature type="domain" description="CAAX prenyl protease 2/Lysostaphin resistance protein A-like" evidence="2">
    <location>
        <begin position="137"/>
        <end position="232"/>
    </location>
</feature>
<evidence type="ECO:0000259" key="2">
    <source>
        <dbReference type="Pfam" id="PF02517"/>
    </source>
</evidence>
<feature type="transmembrane region" description="Helical" evidence="1">
    <location>
        <begin position="137"/>
        <end position="156"/>
    </location>
</feature>
<feature type="transmembrane region" description="Helical" evidence="1">
    <location>
        <begin position="21"/>
        <end position="48"/>
    </location>
</feature>
<proteinExistence type="predicted"/>
<accession>A0A0W1SW06</accession>
<dbReference type="OrthoDB" id="275779at2157"/>
<sequence length="245" mass="25500">MAHDSAQSAASPGDHLQAYGGIIIVVALALIVGATFGSVAGGIGRGFLASSDPLVDAIASAGQFVGFGVVGLAYLASRDDWDIIRLERPSKGDMLWIGGGLVALLVVYLAATALMNVLNIQSGESVLAQQGRENPVYFLYLTAVTIFLVGPTEELIFRGIAYGELRRLWGPAPAVVLSSAVFASIHLWSFSGEGMLISLGMVFVLGSVLAIIYEQSGNLLVAAVAHGLFNAVQFLASYAQATGLL</sequence>
<dbReference type="AlphaFoldDB" id="A0A0W1SW06"/>
<keyword evidence="1" id="KW-1133">Transmembrane helix</keyword>
<reference evidence="3 4" key="1">
    <citation type="submission" date="2015-12" db="EMBL/GenBank/DDBJ databases">
        <title>Haloferax profundi sp. nov. isolated from the Discovery deep brine-seawater interface in the Red Sea.</title>
        <authorList>
            <person name="Zhang G."/>
            <person name="Stingl U."/>
            <person name="Rashid M."/>
        </authorList>
    </citation>
    <scope>NUCLEOTIDE SEQUENCE [LARGE SCALE GENOMIC DNA]</scope>
    <source>
        <strain evidence="3 4">SB29</strain>
    </source>
</reference>
<dbReference type="GO" id="GO:0004175">
    <property type="term" value="F:endopeptidase activity"/>
    <property type="evidence" value="ECO:0007669"/>
    <property type="project" value="UniProtKB-ARBA"/>
</dbReference>